<gene>
    <name evidence="3" type="ORF">HDA32_003623</name>
</gene>
<evidence type="ECO:0000313" key="3">
    <source>
        <dbReference type="EMBL" id="NYE48503.1"/>
    </source>
</evidence>
<dbReference type="EMBL" id="JACCCC010000001">
    <property type="protein sequence ID" value="NYE48503.1"/>
    <property type="molecule type" value="Genomic_DNA"/>
</dbReference>
<evidence type="ECO:0000313" key="4">
    <source>
        <dbReference type="Proteomes" id="UP000589036"/>
    </source>
</evidence>
<dbReference type="Gene3D" id="3.90.79.10">
    <property type="entry name" value="Nucleoside Triphosphate Pyrophosphohydrolase"/>
    <property type="match status" value="1"/>
</dbReference>
<dbReference type="EC" id="3.6.1.13" evidence="3"/>
<protein>
    <submittedName>
        <fullName evidence="3">ADP-ribose pyrophosphatase</fullName>
        <ecNumber evidence="3">3.6.1.13</ecNumber>
    </submittedName>
</protein>
<feature type="domain" description="Nudix hydrolase" evidence="2">
    <location>
        <begin position="56"/>
        <end position="197"/>
    </location>
</feature>
<dbReference type="PANTHER" id="PTHR11839:SF31">
    <property type="entry name" value="ADP-RIBOSE PYROPHOSPHATASE"/>
    <property type="match status" value="1"/>
</dbReference>
<dbReference type="PANTHER" id="PTHR11839">
    <property type="entry name" value="UDP/ADP-SUGAR PYROPHOSPHATASE"/>
    <property type="match status" value="1"/>
</dbReference>
<dbReference type="Proteomes" id="UP000589036">
    <property type="component" value="Unassembled WGS sequence"/>
</dbReference>
<organism evidence="3 4">
    <name type="scientific">Spinactinospora alkalitolerans</name>
    <dbReference type="NCBI Taxonomy" id="687207"/>
    <lineage>
        <taxon>Bacteria</taxon>
        <taxon>Bacillati</taxon>
        <taxon>Actinomycetota</taxon>
        <taxon>Actinomycetes</taxon>
        <taxon>Streptosporangiales</taxon>
        <taxon>Nocardiopsidaceae</taxon>
        <taxon>Spinactinospora</taxon>
    </lineage>
</organism>
<dbReference type="Pfam" id="PF00293">
    <property type="entry name" value="NUDIX"/>
    <property type="match status" value="1"/>
</dbReference>
<dbReference type="GO" id="GO:0019693">
    <property type="term" value="P:ribose phosphate metabolic process"/>
    <property type="evidence" value="ECO:0007669"/>
    <property type="project" value="TreeGrafter"/>
</dbReference>
<name>A0A852U0H3_9ACTN</name>
<reference evidence="3 4" key="1">
    <citation type="submission" date="2020-07" db="EMBL/GenBank/DDBJ databases">
        <title>Sequencing the genomes of 1000 actinobacteria strains.</title>
        <authorList>
            <person name="Klenk H.-P."/>
        </authorList>
    </citation>
    <scope>NUCLEOTIDE SEQUENCE [LARGE SCALE GENOMIC DNA]</scope>
    <source>
        <strain evidence="3 4">CXB654</strain>
    </source>
</reference>
<sequence>MTGEQRAMTRVADYPESWPVEKSVDRYSGAKAGMRTDWVRMPDGDGGDEVVQRDRLVHPGAVVALALDAEERVLLLRQYRHAVGHQLWELPAGMRDVEGEPPVRTAQRELLEEAGYRAALWHELADFFPSAGFSTERIQVYLARDLTEVPAEEIDFERVHEEADMPAEWVPLDEAAAAVLCGRLHNGATVVGILAAQAAARDGFRTLRPA</sequence>
<dbReference type="PROSITE" id="PS51462">
    <property type="entry name" value="NUDIX"/>
    <property type="match status" value="1"/>
</dbReference>
<dbReference type="InterPro" id="IPR015797">
    <property type="entry name" value="NUDIX_hydrolase-like_dom_sf"/>
</dbReference>
<dbReference type="RefSeq" id="WP_179644275.1">
    <property type="nucleotide sequence ID" value="NZ_BAAAYY010000004.1"/>
</dbReference>
<dbReference type="CDD" id="cd24158">
    <property type="entry name" value="NUDIX_ADPRase_Rv1700"/>
    <property type="match status" value="1"/>
</dbReference>
<accession>A0A852U0H3</accession>
<evidence type="ECO:0000256" key="1">
    <source>
        <dbReference type="ARBA" id="ARBA00022801"/>
    </source>
</evidence>
<evidence type="ECO:0000259" key="2">
    <source>
        <dbReference type="PROSITE" id="PS51462"/>
    </source>
</evidence>
<proteinExistence type="predicted"/>
<dbReference type="InterPro" id="IPR000086">
    <property type="entry name" value="NUDIX_hydrolase_dom"/>
</dbReference>
<comment type="caution">
    <text evidence="3">The sequence shown here is derived from an EMBL/GenBank/DDBJ whole genome shotgun (WGS) entry which is preliminary data.</text>
</comment>
<dbReference type="GO" id="GO:0005829">
    <property type="term" value="C:cytosol"/>
    <property type="evidence" value="ECO:0007669"/>
    <property type="project" value="TreeGrafter"/>
</dbReference>
<keyword evidence="1 3" id="KW-0378">Hydrolase</keyword>
<keyword evidence="4" id="KW-1185">Reference proteome</keyword>
<dbReference type="GO" id="GO:0047631">
    <property type="term" value="F:ADP-ribose diphosphatase activity"/>
    <property type="evidence" value="ECO:0007669"/>
    <property type="project" value="UniProtKB-EC"/>
</dbReference>
<dbReference type="GO" id="GO:0006753">
    <property type="term" value="P:nucleoside phosphate metabolic process"/>
    <property type="evidence" value="ECO:0007669"/>
    <property type="project" value="TreeGrafter"/>
</dbReference>
<dbReference type="SUPFAM" id="SSF55811">
    <property type="entry name" value="Nudix"/>
    <property type="match status" value="1"/>
</dbReference>
<dbReference type="AlphaFoldDB" id="A0A852U0H3"/>